<evidence type="ECO:0000313" key="1">
    <source>
        <dbReference type="EMBL" id="SNS45522.1"/>
    </source>
</evidence>
<name>A0A239ENL2_9BACT</name>
<evidence type="ECO:0000313" key="2">
    <source>
        <dbReference type="Proteomes" id="UP000198432"/>
    </source>
</evidence>
<dbReference type="SUPFAM" id="SSF53448">
    <property type="entry name" value="Nucleotide-diphospho-sugar transferases"/>
    <property type="match status" value="1"/>
</dbReference>
<protein>
    <recommendedName>
        <fullName evidence="3">Glycosyl transferase family 2</fullName>
    </recommendedName>
</protein>
<dbReference type="OrthoDB" id="9785375at2"/>
<dbReference type="RefSeq" id="WP_089318882.1">
    <property type="nucleotide sequence ID" value="NZ_FZOQ01000006.1"/>
</dbReference>
<keyword evidence="2" id="KW-1185">Reference proteome</keyword>
<sequence length="302" mass="35018">MNSNAPVLLFTYKRVYPLKQAIDALQKNTLAKESNLFIFSDGAKHEKDLALVSEVRAYLRTITGFKTVKIKEAPVNKGLANSIIDGVTEVMKTFDKVIVLEDDLLTTPNFLTYMNKALLQYQPVQEVYSVSGYSFDLGTSASDKADAYFLNRGWSWGWATWKDRWEGVDWQVKDYDSFKHNKQEQKEFAQGGSDLNKMLRHQMEGLLDSWAIRWFYYQYKVGGLTLYPVHSKVYNNGFDDFATHTNGSNKRYLPSLDLSHAEDFVFPNAVEKHPYYQKRFQRKMGIRARLKSKIESFVLKYI</sequence>
<dbReference type="EMBL" id="FZOQ01000006">
    <property type="protein sequence ID" value="SNS45522.1"/>
    <property type="molecule type" value="Genomic_DNA"/>
</dbReference>
<dbReference type="AlphaFoldDB" id="A0A239ENL2"/>
<reference evidence="2" key="1">
    <citation type="submission" date="2017-06" db="EMBL/GenBank/DDBJ databases">
        <authorList>
            <person name="Varghese N."/>
            <person name="Submissions S."/>
        </authorList>
    </citation>
    <scope>NUCLEOTIDE SEQUENCE [LARGE SCALE GENOMIC DNA]</scope>
    <source>
        <strain evidence="2">NKM1</strain>
    </source>
</reference>
<proteinExistence type="predicted"/>
<accession>A0A239ENL2</accession>
<dbReference type="Proteomes" id="UP000198432">
    <property type="component" value="Unassembled WGS sequence"/>
</dbReference>
<organism evidence="1 2">
    <name type="scientific">Pontibacter ummariensis</name>
    <dbReference type="NCBI Taxonomy" id="1610492"/>
    <lineage>
        <taxon>Bacteria</taxon>
        <taxon>Pseudomonadati</taxon>
        <taxon>Bacteroidota</taxon>
        <taxon>Cytophagia</taxon>
        <taxon>Cytophagales</taxon>
        <taxon>Hymenobacteraceae</taxon>
        <taxon>Pontibacter</taxon>
    </lineage>
</organism>
<gene>
    <name evidence="1" type="ORF">SAMN06296052_106241</name>
</gene>
<evidence type="ECO:0008006" key="3">
    <source>
        <dbReference type="Google" id="ProtNLM"/>
    </source>
</evidence>
<dbReference type="Gene3D" id="3.90.550.10">
    <property type="entry name" value="Spore Coat Polysaccharide Biosynthesis Protein SpsA, Chain A"/>
    <property type="match status" value="1"/>
</dbReference>
<dbReference type="InterPro" id="IPR029044">
    <property type="entry name" value="Nucleotide-diphossugar_trans"/>
</dbReference>